<dbReference type="EMBL" id="BJWL01000008">
    <property type="protein sequence ID" value="GFY92988.1"/>
    <property type="molecule type" value="Genomic_DNA"/>
</dbReference>
<accession>A0A7J0F2S0</accession>
<proteinExistence type="predicted"/>
<gene>
    <name evidence="2" type="ORF">Acr_08g0013840</name>
</gene>
<protein>
    <submittedName>
        <fullName evidence="2">UDP-Glycosyltransferase superfamily protein</fullName>
    </submittedName>
</protein>
<evidence type="ECO:0000256" key="1">
    <source>
        <dbReference type="SAM" id="MobiDB-lite"/>
    </source>
</evidence>
<reference evidence="2 3" key="1">
    <citation type="submission" date="2019-07" db="EMBL/GenBank/DDBJ databases">
        <title>De Novo Assembly of kiwifruit Actinidia rufa.</title>
        <authorList>
            <person name="Sugita-Konishi S."/>
            <person name="Sato K."/>
            <person name="Mori E."/>
            <person name="Abe Y."/>
            <person name="Kisaki G."/>
            <person name="Hamano K."/>
            <person name="Suezawa K."/>
            <person name="Otani M."/>
            <person name="Fukuda T."/>
            <person name="Manabe T."/>
            <person name="Gomi K."/>
            <person name="Tabuchi M."/>
            <person name="Akimitsu K."/>
            <person name="Kataoka I."/>
        </authorList>
    </citation>
    <scope>NUCLEOTIDE SEQUENCE [LARGE SCALE GENOMIC DNA]</scope>
    <source>
        <strain evidence="3">cv. Fuchu</strain>
    </source>
</reference>
<name>A0A7J0F2S0_9ERIC</name>
<dbReference type="AlphaFoldDB" id="A0A7J0F2S0"/>
<dbReference type="Proteomes" id="UP000585474">
    <property type="component" value="Unassembled WGS sequence"/>
</dbReference>
<evidence type="ECO:0000313" key="3">
    <source>
        <dbReference type="Proteomes" id="UP000585474"/>
    </source>
</evidence>
<dbReference type="OrthoDB" id="272624at2759"/>
<keyword evidence="3" id="KW-1185">Reference proteome</keyword>
<organism evidence="2 3">
    <name type="scientific">Actinidia rufa</name>
    <dbReference type="NCBI Taxonomy" id="165716"/>
    <lineage>
        <taxon>Eukaryota</taxon>
        <taxon>Viridiplantae</taxon>
        <taxon>Streptophyta</taxon>
        <taxon>Embryophyta</taxon>
        <taxon>Tracheophyta</taxon>
        <taxon>Spermatophyta</taxon>
        <taxon>Magnoliopsida</taxon>
        <taxon>eudicotyledons</taxon>
        <taxon>Gunneridae</taxon>
        <taxon>Pentapetalae</taxon>
        <taxon>asterids</taxon>
        <taxon>Ericales</taxon>
        <taxon>Actinidiaceae</taxon>
        <taxon>Actinidia</taxon>
    </lineage>
</organism>
<keyword evidence="2" id="KW-0808">Transferase</keyword>
<feature type="compositionally biased region" description="Acidic residues" evidence="1">
    <location>
        <begin position="38"/>
        <end position="49"/>
    </location>
</feature>
<feature type="region of interest" description="Disordered" evidence="1">
    <location>
        <begin position="23"/>
        <end position="76"/>
    </location>
</feature>
<feature type="region of interest" description="Disordered" evidence="1">
    <location>
        <begin position="178"/>
        <end position="200"/>
    </location>
</feature>
<sequence length="492" mass="55121">MSSLADHSHFQRVIDHLQQVAAQEKQNSCRDDSIGLTGDEEDLDPEINEEVAKSEQAEEGEVDAVEPGVTEVQSPVKSYDSEDDLCRWSQYKRGEGEIDNSNSRQQFIWRSLLVPMDPNLLQLLDKKFGFLRNPSFALGVVEAKMASSRVAMSVDLLEIWASNQQSILLDLLGTGPRTIKGRPAQTNRNKGPGRSRSKFLRRDDQTKAMTADRILVEMESLEMEILSTLPRPRARRRQYFNSDQLMSILMVALASSVETAWRGSMGSSYLGQEGSEIAFGILMWRWNFIGLMSGDVHCLPWGERSRSRSMHLIHLLKFVVRLRRWTANLWSARPPLISKEGDEEVDVQNCGWLNPEKPVWDLALTRYLRRPREEEGVDQARYGAALISAGRYGLSELLGAVVSDLGQEVLHVVSCFEPIIVAVGEGNKPQTLDGSGCFGRETALREHTGGKGDFHAHPNETLGELKCRVNMTLCWKSQDEGVTLNHTGGAWG</sequence>
<evidence type="ECO:0000313" key="2">
    <source>
        <dbReference type="EMBL" id="GFY92988.1"/>
    </source>
</evidence>
<comment type="caution">
    <text evidence="2">The sequence shown here is derived from an EMBL/GenBank/DDBJ whole genome shotgun (WGS) entry which is preliminary data.</text>
</comment>
<dbReference type="GO" id="GO:0016740">
    <property type="term" value="F:transferase activity"/>
    <property type="evidence" value="ECO:0007669"/>
    <property type="project" value="UniProtKB-KW"/>
</dbReference>